<feature type="compositionally biased region" description="Polar residues" evidence="1">
    <location>
        <begin position="414"/>
        <end position="426"/>
    </location>
</feature>
<proteinExistence type="predicted"/>
<feature type="compositionally biased region" description="Polar residues" evidence="1">
    <location>
        <begin position="92"/>
        <end position="101"/>
    </location>
</feature>
<feature type="compositionally biased region" description="Polar residues" evidence="1">
    <location>
        <begin position="1"/>
        <end position="20"/>
    </location>
</feature>
<name>A0A1B6EFX1_9HEMI</name>
<accession>A0A1B6EFX1</accession>
<dbReference type="AlphaFoldDB" id="A0A1B6EFX1"/>
<feature type="region of interest" description="Disordered" evidence="1">
    <location>
        <begin position="289"/>
        <end position="426"/>
    </location>
</feature>
<feature type="non-terminal residue" evidence="2">
    <location>
        <position position="1"/>
    </location>
</feature>
<feature type="region of interest" description="Disordered" evidence="1">
    <location>
        <begin position="92"/>
        <end position="143"/>
    </location>
</feature>
<feature type="compositionally biased region" description="Basic and acidic residues" evidence="1">
    <location>
        <begin position="398"/>
        <end position="413"/>
    </location>
</feature>
<feature type="region of interest" description="Disordered" evidence="1">
    <location>
        <begin position="38"/>
        <end position="63"/>
    </location>
</feature>
<feature type="compositionally biased region" description="Polar residues" evidence="1">
    <location>
        <begin position="127"/>
        <end position="140"/>
    </location>
</feature>
<feature type="region of interest" description="Disordered" evidence="1">
    <location>
        <begin position="1"/>
        <end position="25"/>
    </location>
</feature>
<protein>
    <submittedName>
        <fullName evidence="2">Uncharacterized protein</fullName>
    </submittedName>
</protein>
<reference evidence="2" key="1">
    <citation type="submission" date="2015-12" db="EMBL/GenBank/DDBJ databases">
        <title>De novo transcriptome assembly of four potential Pierce s Disease insect vectors from Arizona vineyards.</title>
        <authorList>
            <person name="Tassone E.E."/>
        </authorList>
    </citation>
    <scope>NUCLEOTIDE SEQUENCE</scope>
</reference>
<dbReference type="EMBL" id="GEDC01000518">
    <property type="protein sequence ID" value="JAS36780.1"/>
    <property type="molecule type" value="Transcribed_RNA"/>
</dbReference>
<evidence type="ECO:0000313" key="2">
    <source>
        <dbReference type="EMBL" id="JAS36780.1"/>
    </source>
</evidence>
<feature type="compositionally biased region" description="Basic and acidic residues" evidence="1">
    <location>
        <begin position="102"/>
        <end position="125"/>
    </location>
</feature>
<organism evidence="2">
    <name type="scientific">Clastoptera arizonana</name>
    <name type="common">Arizona spittle bug</name>
    <dbReference type="NCBI Taxonomy" id="38151"/>
    <lineage>
        <taxon>Eukaryota</taxon>
        <taxon>Metazoa</taxon>
        <taxon>Ecdysozoa</taxon>
        <taxon>Arthropoda</taxon>
        <taxon>Hexapoda</taxon>
        <taxon>Insecta</taxon>
        <taxon>Pterygota</taxon>
        <taxon>Neoptera</taxon>
        <taxon>Paraneoptera</taxon>
        <taxon>Hemiptera</taxon>
        <taxon>Auchenorrhyncha</taxon>
        <taxon>Cercopoidea</taxon>
        <taxon>Clastopteridae</taxon>
        <taxon>Clastoptera</taxon>
    </lineage>
</organism>
<evidence type="ECO:0000256" key="1">
    <source>
        <dbReference type="SAM" id="MobiDB-lite"/>
    </source>
</evidence>
<feature type="compositionally biased region" description="Polar residues" evidence="1">
    <location>
        <begin position="53"/>
        <end position="63"/>
    </location>
</feature>
<sequence length="544" mass="63273">VGGSTFSRTGQAQNFPQSIPLSGLSGLSGIKEYQAAYRRHRMKSDSAEIPSLISPNKSHKQYNTECNNTSAYQKMTLDDDSIKEIQCLKNINSNKFNSHSQEMTRPETPSNKDYRPSKNAEERQRMPSPTNEKCVNSSPLTPRDRFNDAKEKFLLLERERLEQEKIQRNQAPNHPERKSHNASQFVEHPIFTDVYLPSTSRNVIKSRHFEGGRGFEEHSLENEYFFGDVKEYKFPEEREYIRPVRQDAQYHKIHSDDSNDSECVKMRQEEHQYLPKNDFAVQLNYDQASLPHSPSAHSKVKKPYDKYQNSRHGSSPEIKNDDKPGSAQNSPQPLPRFYSDGPISEEVPPRKMKSSKGSIRHPTFTEDNTSIPLERYRNPSRLNEIPRPAPRHQHYPSFKREQDDTYHDYRQPSRPESNYYPQSNKSNLRSLHDTLLDERKRNSNEITNEFKRRSYQAANNTVGYQELDDFDRHPGLDRDTARILHAQPIKQSHSENSASPRYRHSYAEPYLHQQPQMTHNHEILQRNNSSLSTGRVGIAAIHPY</sequence>
<gene>
    <name evidence="2" type="ORF">g.4416</name>
</gene>